<dbReference type="Proteomes" id="UP000576082">
    <property type="component" value="Unassembled WGS sequence"/>
</dbReference>
<reference evidence="1 2" key="1">
    <citation type="submission" date="2020-04" db="EMBL/GenBank/DDBJ databases">
        <title>Flammeovirga sp. SR4, a novel species isolated from seawater.</title>
        <authorList>
            <person name="Wang X."/>
        </authorList>
    </citation>
    <scope>NUCLEOTIDE SEQUENCE [LARGE SCALE GENOMIC DNA]</scope>
    <source>
        <strain evidence="1 2">ATCC 23126</strain>
    </source>
</reference>
<comment type="caution">
    <text evidence="1">The sequence shown here is derived from an EMBL/GenBank/DDBJ whole genome shotgun (WGS) entry which is preliminary data.</text>
</comment>
<gene>
    <name evidence="1" type="ORF">HHU12_02525</name>
</gene>
<proteinExistence type="predicted"/>
<protein>
    <submittedName>
        <fullName evidence="1">Uncharacterized protein</fullName>
    </submittedName>
</protein>
<evidence type="ECO:0000313" key="1">
    <source>
        <dbReference type="EMBL" id="NME66829.1"/>
    </source>
</evidence>
<dbReference type="RefSeq" id="WP_169654693.1">
    <property type="nucleotide sequence ID" value="NZ_JABANE010000005.1"/>
</dbReference>
<accession>A0A7X9RT47</accession>
<keyword evidence="2" id="KW-1185">Reference proteome</keyword>
<dbReference type="AlphaFoldDB" id="A0A7X9RT47"/>
<dbReference type="EMBL" id="JABANE010000005">
    <property type="protein sequence ID" value="NME66829.1"/>
    <property type="molecule type" value="Genomic_DNA"/>
</dbReference>
<organism evidence="1 2">
    <name type="scientific">Flammeovirga aprica JL-4</name>
    <dbReference type="NCBI Taxonomy" id="694437"/>
    <lineage>
        <taxon>Bacteria</taxon>
        <taxon>Pseudomonadati</taxon>
        <taxon>Bacteroidota</taxon>
        <taxon>Cytophagia</taxon>
        <taxon>Cytophagales</taxon>
        <taxon>Flammeovirgaceae</taxon>
        <taxon>Flammeovirga</taxon>
    </lineage>
</organism>
<name>A0A7X9RT47_9BACT</name>
<evidence type="ECO:0000313" key="2">
    <source>
        <dbReference type="Proteomes" id="UP000576082"/>
    </source>
</evidence>
<sequence>MKDGKGDYSFVFDFSSSKELFDIISAYTTPEGETIFQANKFKEPLSLISNDLNTIPGIYNCKEIVDSTLWKMGIQFTFVDINALNTALSKIDGKEDVEYLVMKRKKAEWTQNIDWRKIITQNLPTSTDAQNAMIDAIDTAHYVYNWQLNREIKTLKSYDINQIGSTGVLFKGTIPDDEHYKYITQWNIKFKKEK</sequence>